<evidence type="ECO:0000313" key="3">
    <source>
        <dbReference type="Proteomes" id="UP000807342"/>
    </source>
</evidence>
<organism evidence="2 3">
    <name type="scientific">Macrolepiota fuliginosa MF-IS2</name>
    <dbReference type="NCBI Taxonomy" id="1400762"/>
    <lineage>
        <taxon>Eukaryota</taxon>
        <taxon>Fungi</taxon>
        <taxon>Dikarya</taxon>
        <taxon>Basidiomycota</taxon>
        <taxon>Agaricomycotina</taxon>
        <taxon>Agaricomycetes</taxon>
        <taxon>Agaricomycetidae</taxon>
        <taxon>Agaricales</taxon>
        <taxon>Agaricineae</taxon>
        <taxon>Agaricaceae</taxon>
        <taxon>Macrolepiota</taxon>
    </lineage>
</organism>
<evidence type="ECO:0000313" key="2">
    <source>
        <dbReference type="EMBL" id="KAF9449725.1"/>
    </source>
</evidence>
<reference evidence="2" key="1">
    <citation type="submission" date="2020-11" db="EMBL/GenBank/DDBJ databases">
        <authorList>
            <consortium name="DOE Joint Genome Institute"/>
            <person name="Ahrendt S."/>
            <person name="Riley R."/>
            <person name="Andreopoulos W."/>
            <person name="Labutti K."/>
            <person name="Pangilinan J."/>
            <person name="Ruiz-Duenas F.J."/>
            <person name="Barrasa J.M."/>
            <person name="Sanchez-Garcia M."/>
            <person name="Camarero S."/>
            <person name="Miyauchi S."/>
            <person name="Serrano A."/>
            <person name="Linde D."/>
            <person name="Babiker R."/>
            <person name="Drula E."/>
            <person name="Ayuso-Fernandez I."/>
            <person name="Pacheco R."/>
            <person name="Padilla G."/>
            <person name="Ferreira P."/>
            <person name="Barriuso J."/>
            <person name="Kellner H."/>
            <person name="Castanera R."/>
            <person name="Alfaro M."/>
            <person name="Ramirez L."/>
            <person name="Pisabarro A.G."/>
            <person name="Kuo A."/>
            <person name="Tritt A."/>
            <person name="Lipzen A."/>
            <person name="He G."/>
            <person name="Yan M."/>
            <person name="Ng V."/>
            <person name="Cullen D."/>
            <person name="Martin F."/>
            <person name="Rosso M.-N."/>
            <person name="Henrissat B."/>
            <person name="Hibbett D."/>
            <person name="Martinez A.T."/>
            <person name="Grigoriev I.V."/>
        </authorList>
    </citation>
    <scope>NUCLEOTIDE SEQUENCE</scope>
    <source>
        <strain evidence="2">MF-IS2</strain>
    </source>
</reference>
<dbReference type="AlphaFoldDB" id="A0A9P6C5E5"/>
<dbReference type="EMBL" id="MU151122">
    <property type="protein sequence ID" value="KAF9449725.1"/>
    <property type="molecule type" value="Genomic_DNA"/>
</dbReference>
<gene>
    <name evidence="2" type="ORF">P691DRAFT_790588</name>
</gene>
<feature type="compositionally biased region" description="Low complexity" evidence="1">
    <location>
        <begin position="1"/>
        <end position="26"/>
    </location>
</feature>
<sequence>MPSSQNTSQTSSTSNGIIINNNGSGTAVADNKGTVNNYAWGKQEMGGQDNQHPQGSHAKNCPTNVTDSVRDRTAVEDSVPRIHGISDGNNSDTAQIQQILQALLFELVIFVHVFVDVTEPFDMAINQNNGFS</sequence>
<feature type="region of interest" description="Disordered" evidence="1">
    <location>
        <begin position="1"/>
        <end position="74"/>
    </location>
</feature>
<name>A0A9P6C5E5_9AGAR</name>
<keyword evidence="3" id="KW-1185">Reference proteome</keyword>
<dbReference type="Proteomes" id="UP000807342">
    <property type="component" value="Unassembled WGS sequence"/>
</dbReference>
<accession>A0A9P6C5E5</accession>
<protein>
    <submittedName>
        <fullName evidence="2">Uncharacterized protein</fullName>
    </submittedName>
</protein>
<comment type="caution">
    <text evidence="2">The sequence shown here is derived from an EMBL/GenBank/DDBJ whole genome shotgun (WGS) entry which is preliminary data.</text>
</comment>
<evidence type="ECO:0000256" key="1">
    <source>
        <dbReference type="SAM" id="MobiDB-lite"/>
    </source>
</evidence>
<proteinExistence type="predicted"/>